<keyword evidence="1" id="KW-0175">Coiled coil</keyword>
<protein>
    <submittedName>
        <fullName evidence="4">Coiled-coil domain-containing protein 17 isoform X1</fullName>
    </submittedName>
</protein>
<proteinExistence type="predicted"/>
<feature type="region of interest" description="Disordered" evidence="2">
    <location>
        <begin position="681"/>
        <end position="718"/>
    </location>
</feature>
<gene>
    <name evidence="4" type="primary">CCDC17</name>
</gene>
<dbReference type="PANTHER" id="PTHR33820:SF4">
    <property type="entry name" value="COILED-COIL DOMAIN-CONTAINING PROTEIN 17"/>
    <property type="match status" value="1"/>
</dbReference>
<dbReference type="KEGG" id="emc:129330978"/>
<evidence type="ECO:0000313" key="3">
    <source>
        <dbReference type="Proteomes" id="UP001190640"/>
    </source>
</evidence>
<dbReference type="InterPro" id="IPR038800">
    <property type="entry name" value="CCDC17"/>
</dbReference>
<evidence type="ECO:0000256" key="2">
    <source>
        <dbReference type="SAM" id="MobiDB-lite"/>
    </source>
</evidence>
<evidence type="ECO:0000313" key="4">
    <source>
        <dbReference type="RefSeq" id="XP_054837254.1"/>
    </source>
</evidence>
<keyword evidence="3" id="KW-1185">Reference proteome</keyword>
<dbReference type="CTD" id="149483"/>
<sequence length="1468" mass="165066">MTDLVVFHCPSCEMRFRSRQLLEKHMEKFCIGREIVNDARDRKRQGKEPKQKDTPNSTYLQLQEPKAKTHHFMHWENEAHEQQAHHLRSFHHTGNASDSQALKKLTEEFHKLRMSLEDTLPTFKTFQAEDKNRHQMLHQQEFWQRQQQMAEAHEHQLADIQARNQYLEQQKDEIHRRLSEMKLGNSDTSHIEQLLVELKTQEGENLLALDALREQIGLLQAAAESRSKPEALTNKKRSSATDKMGKKVSLKLLPFPAAVGPLSSEIQALYMAYVQSGNNDHSILNQIYELQAEAIALEKAGARPEHKGRKKKHEGSSNTYPWGLDAELLAVELENQRLEDEIFKLKILRDRRRMEDGCLNKELAELQQVHMAEMAQLHAEIGMLRYDTERMKPRRSKRSSPLLPPAIAPPLPLPPPQHLPGLPDPTFPTGNVNPVGSSATVVSQYFLDPSDALGPAPYDPASGFVVFYDFILGLDPTFYQVCLVSGLYRNGQELGKSTPLPVVFSDMGQSPDRVKGGQRGSCAILAARQPVPRVLPSSSIALVTELQASGGFDAYGQEIQHLVPRGWAKIHLFDHLHQVLSGHWKVPIRALPMKPGLTAEQLNGVPQAGKAELYLRLVNARDADMQSMAEIHPGNAPLYKYPPIVTNGTVPSAGFPPALNSFHPVPTSLSFSVPPYTGFVDPPPAQEQPFQHKIKQRAAEPAFQRPQPQQENTRKEKEGSLLGFILDRVKGAPLGDGAIRLTGYNQKTGQVIGTRDSGLNYCTDPVRSNIKHGYFVFGEQEVTFWDVVLQENMVLVARFYHWPSGRTAHAPWDEGFKPQHQLVLRSEEWLAAWAVLQLTKSFESSKVMLAGAMKKGKSEMLNWNTGTHTLTLFHGPIPPVAIFSAMSAAQQKQQALKMYGDATLRLHIFTNQKPDLPFPPESPAILEPARTWSHAAFIHRVRETPPLEPFCDGDGFDLYIDGARFLPDDVTVTRVAGRIFTSSFSQIGPDISTGIDLNSSIFDPLYNYSIEIRELLMPPCATLLLKLYSIDSLSSNLILIGWAALNLFVESGTHTAPEPGARGIQVSLNDGAHQLRIYHNSPCPDQPFSVSSLTASGRYVPCATLLVRLLKAPENSSHQTLQRNTVPQTSWATLGLFQTRPDYSDGVYYSDSAKPSAGESCFYDAMTNRSIVSVREIVHQLTGNNSLTTDSEISSWIRQKLTRLPGNIPQTFNLTYVSRYITTYGVKFALDRAMNLPWTGLTMAHFCFSPPAAYYFGSQWMKYDYPIFVKKLDINSFQQWPAWLDGFKSCPHRAYREYSAVIIHLYESMVISNQDTLGLEEDVQTAQRRVMLKTEQLNYTLRNEAWTALHVFSRDYCNTGVYQLPLYHGAPNQIILHSLSQGKCSNIMMSLLHKDMIKLVEGASVLVRIADGRWDGDFRFTIEDIDQSYIPKNALGLYCKEPSGGKIAELMPQETSQQLAKQLVLEQI</sequence>
<organism evidence="3 4">
    <name type="scientific">Eublepharis macularius</name>
    <name type="common">Leopard gecko</name>
    <name type="synonym">Cyrtodactylus macularius</name>
    <dbReference type="NCBI Taxonomy" id="481883"/>
    <lineage>
        <taxon>Eukaryota</taxon>
        <taxon>Metazoa</taxon>
        <taxon>Chordata</taxon>
        <taxon>Craniata</taxon>
        <taxon>Vertebrata</taxon>
        <taxon>Euteleostomi</taxon>
        <taxon>Lepidosauria</taxon>
        <taxon>Squamata</taxon>
        <taxon>Bifurcata</taxon>
        <taxon>Gekkota</taxon>
        <taxon>Eublepharidae</taxon>
        <taxon>Eublepharinae</taxon>
        <taxon>Eublepharis</taxon>
    </lineage>
</organism>
<feature type="coiled-coil region" evidence="1">
    <location>
        <begin position="150"/>
        <end position="177"/>
    </location>
</feature>
<dbReference type="RefSeq" id="XP_054837254.1">
    <property type="nucleotide sequence ID" value="XM_054981279.1"/>
</dbReference>
<accession>A0AA97JH76</accession>
<reference evidence="4" key="1">
    <citation type="submission" date="2025-08" db="UniProtKB">
        <authorList>
            <consortium name="RefSeq"/>
        </authorList>
    </citation>
    <scope>IDENTIFICATION</scope>
    <source>
        <tissue evidence="4">Blood</tissue>
    </source>
</reference>
<dbReference type="PANTHER" id="PTHR33820">
    <property type="entry name" value="COILED-COIL DOMAIN-CONTAINING PROTEIN 17"/>
    <property type="match status" value="1"/>
</dbReference>
<feature type="region of interest" description="Disordered" evidence="2">
    <location>
        <begin position="224"/>
        <end position="243"/>
    </location>
</feature>
<evidence type="ECO:0000256" key="1">
    <source>
        <dbReference type="SAM" id="Coils"/>
    </source>
</evidence>
<dbReference type="GeneID" id="129330978"/>
<name>A0AA97JH76_EUBMA</name>
<dbReference type="Proteomes" id="UP001190640">
    <property type="component" value="Chromosome 5"/>
</dbReference>